<feature type="chain" id="PRO_5040239546" description="Secreted protein" evidence="1">
    <location>
        <begin position="21"/>
        <end position="214"/>
    </location>
</feature>
<evidence type="ECO:0000313" key="2">
    <source>
        <dbReference type="EMBL" id="KAG0145219.1"/>
    </source>
</evidence>
<evidence type="ECO:0000313" key="3">
    <source>
        <dbReference type="Proteomes" id="UP000886653"/>
    </source>
</evidence>
<proteinExistence type="predicted"/>
<dbReference type="AlphaFoldDB" id="A0A9P6NJD3"/>
<dbReference type="Proteomes" id="UP000886653">
    <property type="component" value="Unassembled WGS sequence"/>
</dbReference>
<evidence type="ECO:0008006" key="4">
    <source>
        <dbReference type="Google" id="ProtNLM"/>
    </source>
</evidence>
<keyword evidence="1" id="KW-0732">Signal</keyword>
<reference evidence="2" key="1">
    <citation type="submission" date="2013-11" db="EMBL/GenBank/DDBJ databases">
        <title>Genome sequence of the fusiform rust pathogen reveals effectors for host alternation and coevolution with pine.</title>
        <authorList>
            <consortium name="DOE Joint Genome Institute"/>
            <person name="Smith K."/>
            <person name="Pendleton A."/>
            <person name="Kubisiak T."/>
            <person name="Anderson C."/>
            <person name="Salamov A."/>
            <person name="Aerts A."/>
            <person name="Riley R."/>
            <person name="Clum A."/>
            <person name="Lindquist E."/>
            <person name="Ence D."/>
            <person name="Campbell M."/>
            <person name="Kronenberg Z."/>
            <person name="Feau N."/>
            <person name="Dhillon B."/>
            <person name="Hamelin R."/>
            <person name="Burleigh J."/>
            <person name="Smith J."/>
            <person name="Yandell M."/>
            <person name="Nelson C."/>
            <person name="Grigoriev I."/>
            <person name="Davis J."/>
        </authorList>
    </citation>
    <scope>NUCLEOTIDE SEQUENCE</scope>
    <source>
        <strain evidence="2">G11</strain>
    </source>
</reference>
<dbReference type="EMBL" id="MU167280">
    <property type="protein sequence ID" value="KAG0145219.1"/>
    <property type="molecule type" value="Genomic_DNA"/>
</dbReference>
<accession>A0A9P6NJD3</accession>
<evidence type="ECO:0000256" key="1">
    <source>
        <dbReference type="SAM" id="SignalP"/>
    </source>
</evidence>
<dbReference type="OrthoDB" id="2495976at2759"/>
<sequence length="214" mass="23493">MQSPAQIILIAIAAIPAALATVHTECFDFFRNKDGCVWAAADPSIRCNPHNGQPPNLGVGAFHEPQYPKTQQTLIRRYTSEGTNTTFSIGGGNGICGHYSTHHRGACLWVGTEQVRGDNASTAGWLNGAKTSNCGKRLYVERKDNSSVVIFPPIVDGCTFYTTDIKVGCFEIALTKKSWEEMHPTHKEKKQGYLDGVIWDFDDEYGNKLSNAPV</sequence>
<keyword evidence="3" id="KW-1185">Reference proteome</keyword>
<comment type="caution">
    <text evidence="2">The sequence shown here is derived from an EMBL/GenBank/DDBJ whole genome shotgun (WGS) entry which is preliminary data.</text>
</comment>
<organism evidence="2 3">
    <name type="scientific">Cronartium quercuum f. sp. fusiforme G11</name>
    <dbReference type="NCBI Taxonomy" id="708437"/>
    <lineage>
        <taxon>Eukaryota</taxon>
        <taxon>Fungi</taxon>
        <taxon>Dikarya</taxon>
        <taxon>Basidiomycota</taxon>
        <taxon>Pucciniomycotina</taxon>
        <taxon>Pucciniomycetes</taxon>
        <taxon>Pucciniales</taxon>
        <taxon>Coleosporiaceae</taxon>
        <taxon>Cronartium</taxon>
    </lineage>
</organism>
<name>A0A9P6NJD3_9BASI</name>
<protein>
    <recommendedName>
        <fullName evidence="4">Secreted protein</fullName>
    </recommendedName>
</protein>
<feature type="signal peptide" evidence="1">
    <location>
        <begin position="1"/>
        <end position="20"/>
    </location>
</feature>
<gene>
    <name evidence="2" type="ORF">CROQUDRAFT_64078</name>
</gene>